<reference evidence="7 8" key="1">
    <citation type="journal article" date="2019" name="Nat. Ecol. Evol.">
        <title>Megaphylogeny resolves global patterns of mushroom evolution.</title>
        <authorList>
            <person name="Varga T."/>
            <person name="Krizsan K."/>
            <person name="Foldi C."/>
            <person name="Dima B."/>
            <person name="Sanchez-Garcia M."/>
            <person name="Sanchez-Ramirez S."/>
            <person name="Szollosi G.J."/>
            <person name="Szarkandi J.G."/>
            <person name="Papp V."/>
            <person name="Albert L."/>
            <person name="Andreopoulos W."/>
            <person name="Angelini C."/>
            <person name="Antonin V."/>
            <person name="Barry K.W."/>
            <person name="Bougher N.L."/>
            <person name="Buchanan P."/>
            <person name="Buyck B."/>
            <person name="Bense V."/>
            <person name="Catcheside P."/>
            <person name="Chovatia M."/>
            <person name="Cooper J."/>
            <person name="Damon W."/>
            <person name="Desjardin D."/>
            <person name="Finy P."/>
            <person name="Geml J."/>
            <person name="Haridas S."/>
            <person name="Hughes K."/>
            <person name="Justo A."/>
            <person name="Karasinski D."/>
            <person name="Kautmanova I."/>
            <person name="Kiss B."/>
            <person name="Kocsube S."/>
            <person name="Kotiranta H."/>
            <person name="LaButti K.M."/>
            <person name="Lechner B.E."/>
            <person name="Liimatainen K."/>
            <person name="Lipzen A."/>
            <person name="Lukacs Z."/>
            <person name="Mihaltcheva S."/>
            <person name="Morgado L.N."/>
            <person name="Niskanen T."/>
            <person name="Noordeloos M.E."/>
            <person name="Ohm R.A."/>
            <person name="Ortiz-Santana B."/>
            <person name="Ovrebo C."/>
            <person name="Racz N."/>
            <person name="Riley R."/>
            <person name="Savchenko A."/>
            <person name="Shiryaev A."/>
            <person name="Soop K."/>
            <person name="Spirin V."/>
            <person name="Szebenyi C."/>
            <person name="Tomsovsky M."/>
            <person name="Tulloss R.E."/>
            <person name="Uehling J."/>
            <person name="Grigoriev I.V."/>
            <person name="Vagvolgyi C."/>
            <person name="Papp T."/>
            <person name="Martin F.M."/>
            <person name="Miettinen O."/>
            <person name="Hibbett D.S."/>
            <person name="Nagy L.G."/>
        </authorList>
    </citation>
    <scope>NUCLEOTIDE SEQUENCE [LARGE SCALE GENOMIC DNA]</scope>
    <source>
        <strain evidence="7 8">OMC1185</strain>
    </source>
</reference>
<dbReference type="InterPro" id="IPR020946">
    <property type="entry name" value="Flavin_mOase-like"/>
</dbReference>
<dbReference type="PANTHER" id="PTHR23023">
    <property type="entry name" value="DIMETHYLANILINE MONOOXYGENASE"/>
    <property type="match status" value="1"/>
</dbReference>
<keyword evidence="2" id="KW-0285">Flavoprotein</keyword>
<dbReference type="GO" id="GO:0050661">
    <property type="term" value="F:NADP binding"/>
    <property type="evidence" value="ECO:0007669"/>
    <property type="project" value="InterPro"/>
</dbReference>
<dbReference type="PRINTS" id="PR00370">
    <property type="entry name" value="FMOXYGENASE"/>
</dbReference>
<dbReference type="GO" id="GO:0050660">
    <property type="term" value="F:flavin adenine dinucleotide binding"/>
    <property type="evidence" value="ECO:0007669"/>
    <property type="project" value="InterPro"/>
</dbReference>
<evidence type="ECO:0000313" key="7">
    <source>
        <dbReference type="EMBL" id="TFK53698.1"/>
    </source>
</evidence>
<accession>A0A5C3NCJ0</accession>
<evidence type="ECO:0000256" key="5">
    <source>
        <dbReference type="ARBA" id="ARBA00023002"/>
    </source>
</evidence>
<dbReference type="InterPro" id="IPR000960">
    <property type="entry name" value="Flavin_mOase"/>
</dbReference>
<keyword evidence="5" id="KW-0560">Oxidoreductase</keyword>
<dbReference type="OrthoDB" id="66881at2759"/>
<dbReference type="Proteomes" id="UP000305948">
    <property type="component" value="Unassembled WGS sequence"/>
</dbReference>
<evidence type="ECO:0000256" key="6">
    <source>
        <dbReference type="SAM" id="MobiDB-lite"/>
    </source>
</evidence>
<feature type="region of interest" description="Disordered" evidence="6">
    <location>
        <begin position="227"/>
        <end position="246"/>
    </location>
</feature>
<dbReference type="InterPro" id="IPR036188">
    <property type="entry name" value="FAD/NAD-bd_sf"/>
</dbReference>
<keyword evidence="8" id="KW-1185">Reference proteome</keyword>
<name>A0A5C3NCJ0_9AGAM</name>
<keyword evidence="4" id="KW-0521">NADP</keyword>
<dbReference type="Gene3D" id="3.50.50.60">
    <property type="entry name" value="FAD/NAD(P)-binding domain"/>
    <property type="match status" value="2"/>
</dbReference>
<evidence type="ECO:0000256" key="4">
    <source>
        <dbReference type="ARBA" id="ARBA00022857"/>
    </source>
</evidence>
<gene>
    <name evidence="7" type="ORF">OE88DRAFT_1272197</name>
</gene>
<evidence type="ECO:0000256" key="2">
    <source>
        <dbReference type="ARBA" id="ARBA00022630"/>
    </source>
</evidence>
<protein>
    <submittedName>
        <fullName evidence="7">FAD/NAD(P)-binding domain-containing protein</fullName>
    </submittedName>
</protein>
<organism evidence="7 8">
    <name type="scientific">Heliocybe sulcata</name>
    <dbReference type="NCBI Taxonomy" id="5364"/>
    <lineage>
        <taxon>Eukaryota</taxon>
        <taxon>Fungi</taxon>
        <taxon>Dikarya</taxon>
        <taxon>Basidiomycota</taxon>
        <taxon>Agaricomycotina</taxon>
        <taxon>Agaricomycetes</taxon>
        <taxon>Gloeophyllales</taxon>
        <taxon>Gloeophyllaceae</taxon>
        <taxon>Heliocybe</taxon>
    </lineage>
</organism>
<sequence length="721" mass="80448">MDKSSDNIGQARVAIIGGGAAGLASYRHVRAYPGIRATIFESSTSLGSLWSASNPYYRPELSTNVSRHTVAFSDFPWPTELVQKQDKSLFPYAADVGEYLQNYADKYVRHEDVRLGTKVESVHFQDKKWIVRTSSVERYTSDAEKEHFDYIILASGTFATPYIPSIPGVTESKIPTIHSANFPGPNLFNGKTAAVIGGSLSAVEIAGMLAPYAKTVHHIHKHPFYPLPRNASRGDTEGKGRPTFLPTDIVFNKRSTRETLEERTRPTVGVNRMFHSFLSSVCPPHPCPLDPDKPFRVGISDTYLPGVRSGVIQSHLAKLESINPDTGALRLSSGEEISSVDVIIFATGYSSLLPYISSADKAAIEYDEEDRAIPFLSHRLVLHPDLPQAGFVGLYRGPYFAISEMQAQYLAALIAGEKEWPSEQTMREGVDRERQIREYARNGKCQYPHDDYGGLVETYARLLDRPSPTTKAQVDPTVADQILPVNYGRQESEGVRALEDDMLRTLDWSKRGVWVLRAVFWSWGGRWRVKRVTRNQASGATVATFDGIACFQSRPPSALPIEKTEEEEVKDTERGVLEYLYYEIGSFTQAAGVSSPASQKYIYRYDPITDEISVWLVKEGSSGKEEIDKLFHVIFLSGIESDAGSRFKDHQVQGGWLASGNTRLSEEGEKHTAFYKFCFERGEVQQFGIGYDVGRMLGKDPSYTSEAWYERDGETHGSSSQ</sequence>
<proteinExistence type="inferred from homology"/>
<dbReference type="AlphaFoldDB" id="A0A5C3NCJ0"/>
<dbReference type="InterPro" id="IPR050346">
    <property type="entry name" value="FMO-like"/>
</dbReference>
<evidence type="ECO:0000256" key="1">
    <source>
        <dbReference type="ARBA" id="ARBA00009183"/>
    </source>
</evidence>
<keyword evidence="3" id="KW-0274">FAD</keyword>
<dbReference type="STRING" id="5364.A0A5C3NCJ0"/>
<comment type="similarity">
    <text evidence="1">Belongs to the FMO family.</text>
</comment>
<dbReference type="EMBL" id="ML213507">
    <property type="protein sequence ID" value="TFK53698.1"/>
    <property type="molecule type" value="Genomic_DNA"/>
</dbReference>
<evidence type="ECO:0000313" key="8">
    <source>
        <dbReference type="Proteomes" id="UP000305948"/>
    </source>
</evidence>
<dbReference type="SUPFAM" id="SSF51905">
    <property type="entry name" value="FAD/NAD(P)-binding domain"/>
    <property type="match status" value="2"/>
</dbReference>
<dbReference type="Pfam" id="PF00743">
    <property type="entry name" value="FMO-like"/>
    <property type="match status" value="1"/>
</dbReference>
<evidence type="ECO:0000256" key="3">
    <source>
        <dbReference type="ARBA" id="ARBA00022827"/>
    </source>
</evidence>
<dbReference type="GO" id="GO:0004499">
    <property type="term" value="F:N,N-dimethylaniline monooxygenase activity"/>
    <property type="evidence" value="ECO:0007669"/>
    <property type="project" value="InterPro"/>
</dbReference>